<evidence type="ECO:0000256" key="2">
    <source>
        <dbReference type="SAM" id="MobiDB-lite"/>
    </source>
</evidence>
<feature type="compositionally biased region" description="Basic residues" evidence="2">
    <location>
        <begin position="108"/>
        <end position="123"/>
    </location>
</feature>
<comment type="similarity">
    <text evidence="1">Belongs to the learning-associated protein family.</text>
</comment>
<feature type="region of interest" description="Disordered" evidence="2">
    <location>
        <begin position="100"/>
        <end position="123"/>
    </location>
</feature>
<dbReference type="Proteomes" id="UP001626550">
    <property type="component" value="Unassembled WGS sequence"/>
</dbReference>
<dbReference type="InterPro" id="IPR018784">
    <property type="entry name" value="LLPH-like"/>
</dbReference>
<proteinExistence type="inferred from homology"/>
<dbReference type="Pfam" id="PF10169">
    <property type="entry name" value="LLPH"/>
    <property type="match status" value="1"/>
</dbReference>
<name>A0ABD2PYJ2_9PLAT</name>
<keyword evidence="4" id="KW-1185">Reference proteome</keyword>
<sequence>MTKSIRSKSRRKARALIRGKLVKRHHERIERITSLDTEKLREQVHFLERKQVDRVTEPYSKKLGEKNESNAESMDVDCSAKNAPMMENGKLPVWLSKKQRRTCVQQYRRGKANARRSTKRKRR</sequence>
<evidence type="ECO:0000313" key="3">
    <source>
        <dbReference type="EMBL" id="KAL3312250.1"/>
    </source>
</evidence>
<evidence type="ECO:0000256" key="1">
    <source>
        <dbReference type="ARBA" id="ARBA00034118"/>
    </source>
</evidence>
<accession>A0ABD2PYJ2</accession>
<reference evidence="3 4" key="1">
    <citation type="submission" date="2024-11" db="EMBL/GenBank/DDBJ databases">
        <title>Adaptive evolution of stress response genes in parasites aligns with host niche diversity.</title>
        <authorList>
            <person name="Hahn C."/>
            <person name="Resl P."/>
        </authorList>
    </citation>
    <scope>NUCLEOTIDE SEQUENCE [LARGE SCALE GENOMIC DNA]</scope>
    <source>
        <strain evidence="3">EGGRZ-B1_66</strain>
        <tissue evidence="3">Body</tissue>
    </source>
</reference>
<organism evidence="3 4">
    <name type="scientific">Cichlidogyrus casuarinus</name>
    <dbReference type="NCBI Taxonomy" id="1844966"/>
    <lineage>
        <taxon>Eukaryota</taxon>
        <taxon>Metazoa</taxon>
        <taxon>Spiralia</taxon>
        <taxon>Lophotrochozoa</taxon>
        <taxon>Platyhelminthes</taxon>
        <taxon>Monogenea</taxon>
        <taxon>Monopisthocotylea</taxon>
        <taxon>Dactylogyridea</taxon>
        <taxon>Ancyrocephalidae</taxon>
        <taxon>Cichlidogyrus</taxon>
    </lineage>
</organism>
<dbReference type="EMBL" id="JBJKFK010001783">
    <property type="protein sequence ID" value="KAL3312250.1"/>
    <property type="molecule type" value="Genomic_DNA"/>
</dbReference>
<evidence type="ECO:0000313" key="4">
    <source>
        <dbReference type="Proteomes" id="UP001626550"/>
    </source>
</evidence>
<gene>
    <name evidence="3" type="ORF">Ciccas_009163</name>
</gene>
<dbReference type="AlphaFoldDB" id="A0ABD2PYJ2"/>
<comment type="caution">
    <text evidence="3">The sequence shown here is derived from an EMBL/GenBank/DDBJ whole genome shotgun (WGS) entry which is preliminary data.</text>
</comment>
<protein>
    <submittedName>
        <fullName evidence="3">Uncharacterized protein</fullName>
    </submittedName>
</protein>